<reference evidence="2" key="1">
    <citation type="journal article" date="2023" name="Front. Plant Sci.">
        <title>Chromosomal-level genome assembly of Melastoma candidum provides insights into trichome evolution.</title>
        <authorList>
            <person name="Zhong Y."/>
            <person name="Wu W."/>
            <person name="Sun C."/>
            <person name="Zou P."/>
            <person name="Liu Y."/>
            <person name="Dai S."/>
            <person name="Zhou R."/>
        </authorList>
    </citation>
    <scope>NUCLEOTIDE SEQUENCE [LARGE SCALE GENOMIC DNA]</scope>
</reference>
<accession>A0ACB9R578</accession>
<gene>
    <name evidence="1" type="ORF">MLD38_012058</name>
</gene>
<organism evidence="1 2">
    <name type="scientific">Melastoma candidum</name>
    <dbReference type="NCBI Taxonomy" id="119954"/>
    <lineage>
        <taxon>Eukaryota</taxon>
        <taxon>Viridiplantae</taxon>
        <taxon>Streptophyta</taxon>
        <taxon>Embryophyta</taxon>
        <taxon>Tracheophyta</taxon>
        <taxon>Spermatophyta</taxon>
        <taxon>Magnoliopsida</taxon>
        <taxon>eudicotyledons</taxon>
        <taxon>Gunneridae</taxon>
        <taxon>Pentapetalae</taxon>
        <taxon>rosids</taxon>
        <taxon>malvids</taxon>
        <taxon>Myrtales</taxon>
        <taxon>Melastomataceae</taxon>
        <taxon>Melastomatoideae</taxon>
        <taxon>Melastomateae</taxon>
        <taxon>Melastoma</taxon>
    </lineage>
</organism>
<dbReference type="Proteomes" id="UP001057402">
    <property type="component" value="Chromosome 4"/>
</dbReference>
<evidence type="ECO:0000313" key="1">
    <source>
        <dbReference type="EMBL" id="KAI4374009.1"/>
    </source>
</evidence>
<comment type="caution">
    <text evidence="1">The sequence shown here is derived from an EMBL/GenBank/DDBJ whole genome shotgun (WGS) entry which is preliminary data.</text>
</comment>
<sequence length="76" mass="8338">MVEVQNKRVILKHQLSGFMKETDFEIMVGSVKLGVGDASNAVLVKNLYLSCDPYQRSLLTTPGSVSYSAVHQPVVI</sequence>
<keyword evidence="2" id="KW-1185">Reference proteome</keyword>
<name>A0ACB9R578_9MYRT</name>
<protein>
    <submittedName>
        <fullName evidence="1">Uncharacterized protein</fullName>
    </submittedName>
</protein>
<proteinExistence type="predicted"/>
<evidence type="ECO:0000313" key="2">
    <source>
        <dbReference type="Proteomes" id="UP001057402"/>
    </source>
</evidence>
<dbReference type="EMBL" id="CM042883">
    <property type="protein sequence ID" value="KAI4374009.1"/>
    <property type="molecule type" value="Genomic_DNA"/>
</dbReference>